<accession>A0AAD6JHF2</accession>
<keyword evidence="2" id="KW-1185">Reference proteome</keyword>
<reference evidence="1 2" key="1">
    <citation type="journal article" date="2023" name="Int. J. Mol. Sci.">
        <title>De Novo Assembly and Annotation of 11 Diverse Shrub Willow (Salix) Genomes Reveals Novel Gene Organization in Sex-Linked Regions.</title>
        <authorList>
            <person name="Hyden B."/>
            <person name="Feng K."/>
            <person name="Yates T.B."/>
            <person name="Jawdy S."/>
            <person name="Cereghino C."/>
            <person name="Smart L.B."/>
            <person name="Muchero W."/>
        </authorList>
    </citation>
    <scope>NUCLEOTIDE SEQUENCE [LARGE SCALE GENOMIC DNA]</scope>
    <source>
        <tissue evidence="1">Shoot tip</tissue>
    </source>
</reference>
<protein>
    <submittedName>
        <fullName evidence="1">Uncharacterized protein</fullName>
    </submittedName>
</protein>
<dbReference type="Proteomes" id="UP001162972">
    <property type="component" value="Chromosome 2"/>
</dbReference>
<evidence type="ECO:0000313" key="2">
    <source>
        <dbReference type="Proteomes" id="UP001162972"/>
    </source>
</evidence>
<name>A0AAD6JHF2_9ROSI</name>
<organism evidence="1 2">
    <name type="scientific">Salix udensis</name>
    <dbReference type="NCBI Taxonomy" id="889485"/>
    <lineage>
        <taxon>Eukaryota</taxon>
        <taxon>Viridiplantae</taxon>
        <taxon>Streptophyta</taxon>
        <taxon>Embryophyta</taxon>
        <taxon>Tracheophyta</taxon>
        <taxon>Spermatophyta</taxon>
        <taxon>Magnoliopsida</taxon>
        <taxon>eudicotyledons</taxon>
        <taxon>Gunneridae</taxon>
        <taxon>Pentapetalae</taxon>
        <taxon>rosids</taxon>
        <taxon>fabids</taxon>
        <taxon>Malpighiales</taxon>
        <taxon>Salicaceae</taxon>
        <taxon>Saliceae</taxon>
        <taxon>Salix</taxon>
    </lineage>
</organism>
<proteinExistence type="predicted"/>
<dbReference type="AlphaFoldDB" id="A0AAD6JHF2"/>
<feature type="non-terminal residue" evidence="1">
    <location>
        <position position="16"/>
    </location>
</feature>
<sequence length="16" mass="1713">MTSSTTQGLSKAQLFI</sequence>
<dbReference type="EMBL" id="JAPFFJ010000017">
    <property type="protein sequence ID" value="KAJ6405197.1"/>
    <property type="molecule type" value="Genomic_DNA"/>
</dbReference>
<evidence type="ECO:0000313" key="1">
    <source>
        <dbReference type="EMBL" id="KAJ6405197.1"/>
    </source>
</evidence>
<comment type="caution">
    <text evidence="1">The sequence shown here is derived from an EMBL/GenBank/DDBJ whole genome shotgun (WGS) entry which is preliminary data.</text>
</comment>
<gene>
    <name evidence="1" type="ORF">OIU84_013217</name>
</gene>